<sequence length="260" mass="29459">MDKGPFHDRLNDSLFIVGDCWGNVGIDDGMISVSEFISGLRTGRYHAPLPTLRPGLGVDSRELDVLRHELERLGLDPIALSGMHEPDCVEIAHTHKRNSQNVLLAKLERLDDAHYQAALRLTRNNELLLDHVTGCHISAMVMTEAARQMFLAVTEQYFLGGAADGQHRFVINDWQASFENFLFPLDAVIDYRIEEIERDKSDRLRFRVELLVKQAGSVAARIRITFTVFDTACLTRYEMKQAARTVRRLKACLAHPDSTE</sequence>
<evidence type="ECO:0000313" key="5">
    <source>
        <dbReference type="Proteomes" id="UP000061665"/>
    </source>
</evidence>
<organism evidence="3 4">
    <name type="scientific">Burkholderia ubonensis</name>
    <dbReference type="NCBI Taxonomy" id="101571"/>
    <lineage>
        <taxon>Bacteria</taxon>
        <taxon>Pseudomonadati</taxon>
        <taxon>Pseudomonadota</taxon>
        <taxon>Betaproteobacteria</taxon>
        <taxon>Burkholderiales</taxon>
        <taxon>Burkholderiaceae</taxon>
        <taxon>Burkholderia</taxon>
        <taxon>Burkholderia cepacia complex</taxon>
    </lineage>
</organism>
<protein>
    <recommendedName>
        <fullName evidence="1">A-factor biosynthesis hotdog domain-containing protein</fullName>
    </recommendedName>
</protein>
<gene>
    <name evidence="2" type="ORF">WJ53_36215</name>
    <name evidence="3" type="ORF">WK53_29840</name>
</gene>
<feature type="domain" description="A-factor biosynthesis hotdog" evidence="1">
    <location>
        <begin position="95"/>
        <end position="227"/>
    </location>
</feature>
<evidence type="ECO:0000313" key="2">
    <source>
        <dbReference type="EMBL" id="KVM33575.1"/>
    </source>
</evidence>
<dbReference type="AlphaFoldDB" id="A0A105YLF3"/>
<dbReference type="Proteomes" id="UP000061665">
    <property type="component" value="Unassembled WGS sequence"/>
</dbReference>
<evidence type="ECO:0000313" key="3">
    <source>
        <dbReference type="EMBL" id="KVT57258.1"/>
    </source>
</evidence>
<reference evidence="4 5" key="1">
    <citation type="submission" date="2015-11" db="EMBL/GenBank/DDBJ databases">
        <title>Expanding the genomic diversity of Burkholderia species for the development of highly accurate diagnostics.</title>
        <authorList>
            <person name="Sahl J."/>
            <person name="Keim P."/>
            <person name="Wagner D."/>
        </authorList>
    </citation>
    <scope>NUCLEOTIDE SEQUENCE [LARGE SCALE GENOMIC DNA]</scope>
    <source>
        <strain evidence="3 4">MSMB1137WGS</strain>
        <strain evidence="2 5">MSMB2058</strain>
    </source>
</reference>
<dbReference type="Pfam" id="PF03756">
    <property type="entry name" value="AfsA"/>
    <property type="match status" value="1"/>
</dbReference>
<dbReference type="EMBL" id="LOZE01000048">
    <property type="protein sequence ID" value="KVM33575.1"/>
    <property type="molecule type" value="Genomic_DNA"/>
</dbReference>
<comment type="caution">
    <text evidence="3">The sequence shown here is derived from an EMBL/GenBank/DDBJ whole genome shotgun (WGS) entry which is preliminary data.</text>
</comment>
<dbReference type="InterPro" id="IPR005509">
    <property type="entry name" value="AfsA_hotdog_dom"/>
</dbReference>
<name>A0A105YLF3_9BURK</name>
<dbReference type="EMBL" id="LPDO01000044">
    <property type="protein sequence ID" value="KVT57258.1"/>
    <property type="molecule type" value="Genomic_DNA"/>
</dbReference>
<evidence type="ECO:0000259" key="1">
    <source>
        <dbReference type="Pfam" id="PF03756"/>
    </source>
</evidence>
<evidence type="ECO:0000313" key="4">
    <source>
        <dbReference type="Proteomes" id="UP000056732"/>
    </source>
</evidence>
<dbReference type="Proteomes" id="UP000056732">
    <property type="component" value="Unassembled WGS sequence"/>
</dbReference>
<proteinExistence type="predicted"/>
<dbReference type="RefSeq" id="WP_059528040.1">
    <property type="nucleotide sequence ID" value="NZ_LOVB01000059.1"/>
</dbReference>
<accession>A0A105YLF3</accession>